<accession>A0ABQ4YV46</accession>
<proteinExistence type="predicted"/>
<keyword evidence="4" id="KW-1185">Reference proteome</keyword>
<reference evidence="3" key="1">
    <citation type="journal article" date="2022" name="Int. J. Mol. Sci.">
        <title>Draft Genome of Tanacetum Coccineum: Genomic Comparison of Closely Related Tanacetum-Family Plants.</title>
        <authorList>
            <person name="Yamashiro T."/>
            <person name="Shiraishi A."/>
            <person name="Nakayama K."/>
            <person name="Satake H."/>
        </authorList>
    </citation>
    <scope>NUCLEOTIDE SEQUENCE</scope>
</reference>
<protein>
    <submittedName>
        <fullName evidence="3">Uncharacterized protein</fullName>
    </submittedName>
</protein>
<comment type="caution">
    <text evidence="3">The sequence shown here is derived from an EMBL/GenBank/DDBJ whole genome shotgun (WGS) entry which is preliminary data.</text>
</comment>
<feature type="region of interest" description="Disordered" evidence="2">
    <location>
        <begin position="138"/>
        <end position="172"/>
    </location>
</feature>
<keyword evidence="1" id="KW-0175">Coiled coil</keyword>
<feature type="compositionally biased region" description="Polar residues" evidence="2">
    <location>
        <begin position="163"/>
        <end position="172"/>
    </location>
</feature>
<name>A0ABQ4YV46_9ASTR</name>
<evidence type="ECO:0000313" key="4">
    <source>
        <dbReference type="Proteomes" id="UP001151760"/>
    </source>
</evidence>
<feature type="region of interest" description="Disordered" evidence="2">
    <location>
        <begin position="250"/>
        <end position="272"/>
    </location>
</feature>
<feature type="coiled-coil region" evidence="1">
    <location>
        <begin position="30"/>
        <end position="77"/>
    </location>
</feature>
<dbReference type="Proteomes" id="UP001151760">
    <property type="component" value="Unassembled WGS sequence"/>
</dbReference>
<feature type="compositionally biased region" description="Basic and acidic residues" evidence="2">
    <location>
        <begin position="140"/>
        <end position="155"/>
    </location>
</feature>
<evidence type="ECO:0000256" key="1">
    <source>
        <dbReference type="SAM" id="Coils"/>
    </source>
</evidence>
<organism evidence="3 4">
    <name type="scientific">Tanacetum coccineum</name>
    <dbReference type="NCBI Taxonomy" id="301880"/>
    <lineage>
        <taxon>Eukaryota</taxon>
        <taxon>Viridiplantae</taxon>
        <taxon>Streptophyta</taxon>
        <taxon>Embryophyta</taxon>
        <taxon>Tracheophyta</taxon>
        <taxon>Spermatophyta</taxon>
        <taxon>Magnoliopsida</taxon>
        <taxon>eudicotyledons</taxon>
        <taxon>Gunneridae</taxon>
        <taxon>Pentapetalae</taxon>
        <taxon>asterids</taxon>
        <taxon>campanulids</taxon>
        <taxon>Asterales</taxon>
        <taxon>Asteraceae</taxon>
        <taxon>Asteroideae</taxon>
        <taxon>Anthemideae</taxon>
        <taxon>Anthemidinae</taxon>
        <taxon>Tanacetum</taxon>
    </lineage>
</organism>
<evidence type="ECO:0000256" key="2">
    <source>
        <dbReference type="SAM" id="MobiDB-lite"/>
    </source>
</evidence>
<reference evidence="3" key="2">
    <citation type="submission" date="2022-01" db="EMBL/GenBank/DDBJ databases">
        <authorList>
            <person name="Yamashiro T."/>
            <person name="Shiraishi A."/>
            <person name="Satake H."/>
            <person name="Nakayama K."/>
        </authorList>
    </citation>
    <scope>NUCLEOTIDE SEQUENCE</scope>
</reference>
<evidence type="ECO:0000313" key="3">
    <source>
        <dbReference type="EMBL" id="GJS80673.1"/>
    </source>
</evidence>
<sequence>MDYQCTQPSEIEICRQAEEIERQREIKERNRVHEETMQMLREMIKIQEEKRIFEEAARQEEEKRIAKEKEAAELEAKCKIQECLNIEEKSIPQASTRSRKFRIDPTLSNFTISTKRILLSDFEIPPVTPNVETVNSLSMGDKHLDTSKDSLESSVKDPIPIPSESNDTSNGAWNSLLNDDKFQKALNDWCNLAQQNSMLSIYDENNKIRDCYKLSPSAITPDLPITDSLIMEDEHLDTIPVTESANTIKSSVDDLVPTPSESADLSDGESECDVPINDDSPESHFMTFSNPLFDSNDDFSSDDESLSEEEIQKDEFKYFSNPLYDLDDEIITNEKILPNQKDLDVVIPIPPGIDERCFNAESDLLESLQNREIPIDSTKIDSIFDEFSLPRPPEIPSFSQDVMDLVFDDSIPPGIDDDDDSEGDILPLEELLDDVLFLLPKSDNFTFVEPVATMENNIEELNEDESFDPGGGGNVVLPNVEEDDTFTLTIRTFLPFVTYPEVSLLSCSTGSEDTIFDPGIFT</sequence>
<dbReference type="EMBL" id="BQNB010010688">
    <property type="protein sequence ID" value="GJS80673.1"/>
    <property type="molecule type" value="Genomic_DNA"/>
</dbReference>
<gene>
    <name evidence="3" type="ORF">Tco_0730554</name>
</gene>